<keyword evidence="11 18" id="KW-0413">Isomerase</keyword>
<dbReference type="InterPro" id="IPR004443">
    <property type="entry name" value="YjeF_N_dom"/>
</dbReference>
<dbReference type="CDD" id="cd01171">
    <property type="entry name" value="YXKO-related"/>
    <property type="match status" value="1"/>
</dbReference>
<feature type="binding site" evidence="17">
    <location>
        <position position="300"/>
    </location>
    <ligand>
        <name>(6S)-NADPHX</name>
        <dbReference type="ChEBI" id="CHEBI:64076"/>
    </ligand>
</feature>
<feature type="binding site" evidence="18">
    <location>
        <position position="80"/>
    </location>
    <ligand>
        <name>K(+)</name>
        <dbReference type="ChEBI" id="CHEBI:29103"/>
    </ligand>
</feature>
<comment type="caution">
    <text evidence="18">Lacks conserved residue(s) required for the propagation of feature annotation.</text>
</comment>
<evidence type="ECO:0000256" key="2">
    <source>
        <dbReference type="ARBA" id="ARBA00000909"/>
    </source>
</evidence>
<dbReference type="NCBIfam" id="TIGR00197">
    <property type="entry name" value="yjeF_nterm"/>
    <property type="match status" value="1"/>
</dbReference>
<feature type="domain" description="YjeF C-terminal" evidence="20">
    <location>
        <begin position="265"/>
        <end position="548"/>
    </location>
</feature>
<reference evidence="22 23" key="1">
    <citation type="submission" date="2019-02" db="EMBL/GenBank/DDBJ databases">
        <title>Genomic Encyclopedia of Type Strains, Phase IV (KMG-IV): sequencing the most valuable type-strain genomes for metagenomic binning, comparative biology and taxonomic classification.</title>
        <authorList>
            <person name="Goeker M."/>
        </authorList>
    </citation>
    <scope>NUCLEOTIDE SEQUENCE [LARGE SCALE GENOMIC DNA]</scope>
    <source>
        <strain evidence="22 23">DSM 10617</strain>
    </source>
</reference>
<accession>A0A4Q7LVS0</accession>
<dbReference type="GO" id="GO:0052855">
    <property type="term" value="F:ADP-dependent NAD(P)H-hydrate dehydratase activity"/>
    <property type="evidence" value="ECO:0007669"/>
    <property type="project" value="UniProtKB-UniRule"/>
</dbReference>
<dbReference type="GO" id="GO:0052856">
    <property type="term" value="F:NAD(P)HX epimerase activity"/>
    <property type="evidence" value="ECO:0007669"/>
    <property type="project" value="UniProtKB-UniRule"/>
</dbReference>
<keyword evidence="13" id="KW-0511">Multifunctional enzyme</keyword>
<dbReference type="Gene3D" id="3.40.50.10260">
    <property type="entry name" value="YjeF N-terminal domain"/>
    <property type="match status" value="1"/>
</dbReference>
<gene>
    <name evidence="17" type="primary">nnrD</name>
    <name evidence="18" type="synonym">nnrE</name>
    <name evidence="22" type="ORF">EV685_0938</name>
</gene>
<evidence type="ECO:0000259" key="20">
    <source>
        <dbReference type="PROSITE" id="PS51383"/>
    </source>
</evidence>
<dbReference type="GO" id="GO:0005524">
    <property type="term" value="F:ATP binding"/>
    <property type="evidence" value="ECO:0007669"/>
    <property type="project" value="UniProtKB-UniRule"/>
</dbReference>
<comment type="catalytic activity">
    <reaction evidence="16 17 19">
        <text>(6S)-NADPHX + ADP = AMP + phosphate + NADPH + H(+)</text>
        <dbReference type="Rhea" id="RHEA:32235"/>
        <dbReference type="ChEBI" id="CHEBI:15378"/>
        <dbReference type="ChEBI" id="CHEBI:43474"/>
        <dbReference type="ChEBI" id="CHEBI:57783"/>
        <dbReference type="ChEBI" id="CHEBI:64076"/>
        <dbReference type="ChEBI" id="CHEBI:456215"/>
        <dbReference type="ChEBI" id="CHEBI:456216"/>
        <dbReference type="EC" id="4.2.1.136"/>
    </reaction>
</comment>
<comment type="catalytic activity">
    <reaction evidence="2 18 19">
        <text>(6R)-NADPHX = (6S)-NADPHX</text>
        <dbReference type="Rhea" id="RHEA:32227"/>
        <dbReference type="ChEBI" id="CHEBI:64076"/>
        <dbReference type="ChEBI" id="CHEBI:64077"/>
        <dbReference type="EC" id="5.1.99.6"/>
    </reaction>
</comment>
<dbReference type="InterPro" id="IPR000631">
    <property type="entry name" value="CARKD"/>
</dbReference>
<keyword evidence="12 17" id="KW-0456">Lyase</keyword>
<feature type="binding site" evidence="18">
    <location>
        <position position="194"/>
    </location>
    <ligand>
        <name>(6S)-NADPHX</name>
        <dbReference type="ChEBI" id="CHEBI:64076"/>
    </ligand>
</feature>
<dbReference type="GO" id="GO:0046872">
    <property type="term" value="F:metal ion binding"/>
    <property type="evidence" value="ECO:0007669"/>
    <property type="project" value="UniProtKB-UniRule"/>
</dbReference>
<dbReference type="GO" id="GO:0046496">
    <property type="term" value="P:nicotinamide nucleotide metabolic process"/>
    <property type="evidence" value="ECO:0007669"/>
    <property type="project" value="UniProtKB-UniRule"/>
</dbReference>
<dbReference type="HAMAP" id="MF_01965">
    <property type="entry name" value="NADHX_dehydratase"/>
    <property type="match status" value="1"/>
</dbReference>
<feature type="binding site" evidence="18">
    <location>
        <position position="161"/>
    </location>
    <ligand>
        <name>K(+)</name>
        <dbReference type="ChEBI" id="CHEBI:29103"/>
    </ligand>
</feature>
<keyword evidence="10 17" id="KW-0520">NAD</keyword>
<comment type="caution">
    <text evidence="22">The sequence shown here is derived from an EMBL/GenBank/DDBJ whole genome shotgun (WGS) entry which is preliminary data.</text>
</comment>
<comment type="catalytic activity">
    <reaction evidence="1 18 19">
        <text>(6R)-NADHX = (6S)-NADHX</text>
        <dbReference type="Rhea" id="RHEA:32215"/>
        <dbReference type="ChEBI" id="CHEBI:64074"/>
        <dbReference type="ChEBI" id="CHEBI:64075"/>
        <dbReference type="EC" id="5.1.99.6"/>
    </reaction>
</comment>
<evidence type="ECO:0000313" key="22">
    <source>
        <dbReference type="EMBL" id="RZS58643.1"/>
    </source>
</evidence>
<evidence type="ECO:0000256" key="11">
    <source>
        <dbReference type="ARBA" id="ARBA00023235"/>
    </source>
</evidence>
<keyword evidence="22" id="KW-0418">Kinase</keyword>
<comment type="subunit">
    <text evidence="17">Homotetramer.</text>
</comment>
<evidence type="ECO:0000256" key="1">
    <source>
        <dbReference type="ARBA" id="ARBA00000013"/>
    </source>
</evidence>
<comment type="function">
    <text evidence="14 19">Bifunctional enzyme that catalyzes the epimerization of the S- and R-forms of NAD(P)HX and the dehydration of the S-form of NAD(P)HX at the expense of ADP, which is converted to AMP. This allows the repair of both epimers of NAD(P)HX, a damaged form of NAD(P)H that is a result of enzymatic or heat-dependent hydration.</text>
</comment>
<comment type="similarity">
    <text evidence="18">Belongs to the NnrE/AIBP family.</text>
</comment>
<dbReference type="InterPro" id="IPR030677">
    <property type="entry name" value="Nnr"/>
</dbReference>
<feature type="binding site" evidence="17">
    <location>
        <position position="354"/>
    </location>
    <ligand>
        <name>(6S)-NADPHX</name>
        <dbReference type="ChEBI" id="CHEBI:64076"/>
    </ligand>
</feature>
<feature type="binding site" evidence="17">
    <location>
        <position position="410"/>
    </location>
    <ligand>
        <name>(6S)-NADPHX</name>
        <dbReference type="ChEBI" id="CHEBI:64076"/>
    </ligand>
</feature>
<comment type="similarity">
    <text evidence="17">Belongs to the NnrD/CARKD family.</text>
</comment>
<feature type="binding site" evidence="18">
    <location>
        <begin position="165"/>
        <end position="171"/>
    </location>
    <ligand>
        <name>(6S)-NADPHX</name>
        <dbReference type="ChEBI" id="CHEBI:64076"/>
    </ligand>
</feature>
<evidence type="ECO:0000256" key="3">
    <source>
        <dbReference type="ARBA" id="ARBA00006001"/>
    </source>
</evidence>
<evidence type="ECO:0000313" key="23">
    <source>
        <dbReference type="Proteomes" id="UP000293433"/>
    </source>
</evidence>
<dbReference type="AlphaFoldDB" id="A0A4Q7LVS0"/>
<dbReference type="SUPFAM" id="SSF53613">
    <property type="entry name" value="Ribokinase-like"/>
    <property type="match status" value="1"/>
</dbReference>
<feature type="domain" description="YjeF N-terminal" evidence="21">
    <location>
        <begin position="33"/>
        <end position="255"/>
    </location>
</feature>
<dbReference type="Proteomes" id="UP000293433">
    <property type="component" value="Unassembled WGS sequence"/>
</dbReference>
<evidence type="ECO:0000256" key="14">
    <source>
        <dbReference type="ARBA" id="ARBA00025153"/>
    </source>
</evidence>
<dbReference type="GO" id="GO:0110051">
    <property type="term" value="P:metabolite repair"/>
    <property type="evidence" value="ECO:0007669"/>
    <property type="project" value="TreeGrafter"/>
</dbReference>
<comment type="function">
    <text evidence="18">Catalyzes the epimerization of the S- and R-forms of NAD(P)HX, a damaged form of NAD(P)H that is a result of enzymatic or heat-dependent hydration. This is a prerequisite for the S-specific NAD(P)H-hydrate dehydratase to allow the repair of both epimers of NAD(P)HX.</text>
</comment>
<comment type="catalytic activity">
    <reaction evidence="15 17 19">
        <text>(6S)-NADHX + ADP = AMP + phosphate + NADH + H(+)</text>
        <dbReference type="Rhea" id="RHEA:32223"/>
        <dbReference type="ChEBI" id="CHEBI:15378"/>
        <dbReference type="ChEBI" id="CHEBI:43474"/>
        <dbReference type="ChEBI" id="CHEBI:57945"/>
        <dbReference type="ChEBI" id="CHEBI:64074"/>
        <dbReference type="ChEBI" id="CHEBI:456215"/>
        <dbReference type="ChEBI" id="CHEBI:456216"/>
        <dbReference type="EC" id="4.2.1.136"/>
    </reaction>
</comment>
<comment type="cofactor">
    <cofactor evidence="18 19">
        <name>K(+)</name>
        <dbReference type="ChEBI" id="CHEBI:29103"/>
    </cofactor>
    <text evidence="18 19">Binds 1 potassium ion per subunit.</text>
</comment>
<dbReference type="InterPro" id="IPR036652">
    <property type="entry name" value="YjeF_N_dom_sf"/>
</dbReference>
<evidence type="ECO:0000256" key="5">
    <source>
        <dbReference type="ARBA" id="ARBA00022723"/>
    </source>
</evidence>
<evidence type="ECO:0000256" key="7">
    <source>
        <dbReference type="ARBA" id="ARBA00022840"/>
    </source>
</evidence>
<evidence type="ECO:0000256" key="10">
    <source>
        <dbReference type="ARBA" id="ARBA00023027"/>
    </source>
</evidence>
<comment type="cofactor">
    <cofactor evidence="17">
        <name>Mg(2+)</name>
        <dbReference type="ChEBI" id="CHEBI:18420"/>
    </cofactor>
</comment>
<proteinExistence type="inferred from homology"/>
<evidence type="ECO:0000256" key="4">
    <source>
        <dbReference type="ARBA" id="ARBA00009524"/>
    </source>
</evidence>
<dbReference type="InterPro" id="IPR029056">
    <property type="entry name" value="Ribokinase-like"/>
</dbReference>
<evidence type="ECO:0000256" key="12">
    <source>
        <dbReference type="ARBA" id="ARBA00023239"/>
    </source>
</evidence>
<dbReference type="PROSITE" id="PS51385">
    <property type="entry name" value="YJEF_N"/>
    <property type="match status" value="1"/>
</dbReference>
<dbReference type="PANTHER" id="PTHR12592">
    <property type="entry name" value="ATP-DEPENDENT (S)-NAD(P)H-HYDRATE DEHYDRATASE FAMILY MEMBER"/>
    <property type="match status" value="1"/>
</dbReference>
<comment type="function">
    <text evidence="17">Catalyzes the dehydration of the S-form of NAD(P)HX at the expense of ADP, which is converted to AMP. Together with NAD(P)HX epimerase, which catalyzes the epimerization of the S- and R-forms, the enzyme allows the repair of both epimers of NAD(P)HX, a damaged form of NAD(P)H that is a result of enzymatic or heat-dependent hydration.</text>
</comment>
<evidence type="ECO:0000259" key="21">
    <source>
        <dbReference type="PROSITE" id="PS51385"/>
    </source>
</evidence>
<feature type="binding site" evidence="17">
    <location>
        <position position="479"/>
    </location>
    <ligand>
        <name>(6S)-NADPHX</name>
        <dbReference type="ChEBI" id="CHEBI:64076"/>
    </ligand>
</feature>
<dbReference type="PROSITE" id="PS51383">
    <property type="entry name" value="YJEF_C_3"/>
    <property type="match status" value="1"/>
</dbReference>
<evidence type="ECO:0000256" key="18">
    <source>
        <dbReference type="HAMAP-Rule" id="MF_01966"/>
    </source>
</evidence>
<feature type="binding site" evidence="17">
    <location>
        <begin position="447"/>
        <end position="451"/>
    </location>
    <ligand>
        <name>AMP</name>
        <dbReference type="ChEBI" id="CHEBI:456215"/>
    </ligand>
</feature>
<evidence type="ECO:0000256" key="13">
    <source>
        <dbReference type="ARBA" id="ARBA00023268"/>
    </source>
</evidence>
<dbReference type="GO" id="GO:0016301">
    <property type="term" value="F:kinase activity"/>
    <property type="evidence" value="ECO:0007669"/>
    <property type="project" value="UniProtKB-KW"/>
</dbReference>
<keyword evidence="5 18" id="KW-0479">Metal-binding</keyword>
<dbReference type="EMBL" id="SGWV01000007">
    <property type="protein sequence ID" value="RZS58643.1"/>
    <property type="molecule type" value="Genomic_DNA"/>
</dbReference>
<keyword evidence="7 17" id="KW-0067">ATP-binding</keyword>
<comment type="similarity">
    <text evidence="4 19">In the C-terminal section; belongs to the NnrD/CARKD family.</text>
</comment>
<dbReference type="Pfam" id="PF03853">
    <property type="entry name" value="YjeF_N"/>
    <property type="match status" value="1"/>
</dbReference>
<evidence type="ECO:0000256" key="17">
    <source>
        <dbReference type="HAMAP-Rule" id="MF_01965"/>
    </source>
</evidence>
<evidence type="ECO:0000256" key="15">
    <source>
        <dbReference type="ARBA" id="ARBA00048238"/>
    </source>
</evidence>
<keyword evidence="22" id="KW-0808">Transferase</keyword>
<dbReference type="Gene3D" id="3.40.1190.20">
    <property type="match status" value="1"/>
</dbReference>
<dbReference type="Pfam" id="PF01256">
    <property type="entry name" value="Carb_kinase"/>
    <property type="match status" value="1"/>
</dbReference>
<evidence type="ECO:0000256" key="19">
    <source>
        <dbReference type="PIRNR" id="PIRNR017184"/>
    </source>
</evidence>
<feature type="binding site" evidence="18">
    <location>
        <begin position="79"/>
        <end position="83"/>
    </location>
    <ligand>
        <name>(6S)-NADPHX</name>
        <dbReference type="ChEBI" id="CHEBI:64076"/>
    </ligand>
</feature>
<keyword evidence="6 17" id="KW-0547">Nucleotide-binding</keyword>
<sequence length="554" mass="56784">MPMPAFTPCSAPRRLLEEGGYADAVDLHDAAHAAELERVLASTRAPLALMQAAGLAVARLARAMTPHARRVRVLAGPGNNGGDGFEAAARLKADWPDVHIDLAWLGHPASQPGDAAASRLRAEAAGVAITELDHPPTGAADRLATWCAELAQADGDTLVIDALLGRGLNRPVSGDLARLIDALNTGAARVLSVDLPSGLNGDVGVWPDGVDAPIVRADTTLALLSPSPGLCTGMGRDVVGELWWHDLGTGSATPHAVAAQARLARGSALARLLQPRPHRQHKGSVGDLWVIGGDVAMQGAAWLAARAALECGAGRVHVDLLDAQGLGLDPGQPELMVGRCADRDELARATVIAGCGGGPAIAARLPELLSTTARLVLDADALNAIARDTNLQDRLRERSARGQASVLTPHPLEAARLLGSDVAAVQADRLAAVRALATSYRCTALLKGSGTLVCSASSGALPTINGSGNAALATPGSGDVLAGVIGAFWSQLAIRPLVEEGPGDDAATLATRAAVDLHGRVAQSMSHRGAALPASRLVSGLGDWLRRQAPPRSA</sequence>
<dbReference type="NCBIfam" id="TIGR00196">
    <property type="entry name" value="yjeF_cterm"/>
    <property type="match status" value="1"/>
</dbReference>
<evidence type="ECO:0000256" key="8">
    <source>
        <dbReference type="ARBA" id="ARBA00022857"/>
    </source>
</evidence>
<keyword evidence="23" id="KW-1185">Reference proteome</keyword>
<organism evidence="22 23">
    <name type="scientific">Sphaerotilus mobilis</name>
    <dbReference type="NCBI Taxonomy" id="47994"/>
    <lineage>
        <taxon>Bacteria</taxon>
        <taxon>Pseudomonadati</taxon>
        <taxon>Pseudomonadota</taxon>
        <taxon>Betaproteobacteria</taxon>
        <taxon>Burkholderiales</taxon>
        <taxon>Sphaerotilaceae</taxon>
        <taxon>Sphaerotilus</taxon>
    </lineage>
</organism>
<evidence type="ECO:0000256" key="16">
    <source>
        <dbReference type="ARBA" id="ARBA00049209"/>
    </source>
</evidence>
<evidence type="ECO:0000256" key="6">
    <source>
        <dbReference type="ARBA" id="ARBA00022741"/>
    </source>
</evidence>
<feature type="binding site" evidence="18">
    <location>
        <position position="197"/>
    </location>
    <ligand>
        <name>K(+)</name>
        <dbReference type="ChEBI" id="CHEBI:29103"/>
    </ligand>
</feature>
<dbReference type="EC" id="4.2.1.136" evidence="19"/>
<dbReference type="PANTHER" id="PTHR12592:SF0">
    <property type="entry name" value="ATP-DEPENDENT (S)-NAD(P)H-HYDRATE DEHYDRATASE"/>
    <property type="match status" value="1"/>
</dbReference>
<feature type="binding site" evidence="17">
    <location>
        <position position="478"/>
    </location>
    <ligand>
        <name>AMP</name>
        <dbReference type="ChEBI" id="CHEBI:456215"/>
    </ligand>
</feature>
<keyword evidence="8 17" id="KW-0521">NADP</keyword>
<name>A0A4Q7LVS0_9BURK</name>
<dbReference type="PIRSF" id="PIRSF017184">
    <property type="entry name" value="Nnr"/>
    <property type="match status" value="1"/>
</dbReference>
<keyword evidence="9 18" id="KW-0630">Potassium</keyword>
<protein>
    <recommendedName>
        <fullName evidence="19">Bifunctional NAD(P)H-hydrate repair enzyme</fullName>
    </recommendedName>
    <alternativeName>
        <fullName evidence="19">Nicotinamide nucleotide repair protein</fullName>
    </alternativeName>
    <domain>
        <recommendedName>
            <fullName evidence="19">ADP-dependent (S)-NAD(P)H-hydrate dehydratase</fullName>
            <ecNumber evidence="19">4.2.1.136</ecNumber>
        </recommendedName>
        <alternativeName>
            <fullName evidence="19">ADP-dependent NAD(P)HX dehydratase</fullName>
        </alternativeName>
    </domain>
    <domain>
        <recommendedName>
            <fullName evidence="19">NAD(P)H-hydrate epimerase</fullName>
            <ecNumber evidence="19">5.1.99.6</ecNumber>
        </recommendedName>
    </domain>
</protein>
<comment type="similarity">
    <text evidence="3 19">In the N-terminal section; belongs to the NnrE/AIBP family.</text>
</comment>
<dbReference type="SUPFAM" id="SSF64153">
    <property type="entry name" value="YjeF N-terminal domain-like"/>
    <property type="match status" value="1"/>
</dbReference>
<evidence type="ECO:0000256" key="9">
    <source>
        <dbReference type="ARBA" id="ARBA00022958"/>
    </source>
</evidence>
<dbReference type="EC" id="5.1.99.6" evidence="19"/>
<dbReference type="HAMAP" id="MF_01966">
    <property type="entry name" value="NADHX_epimerase"/>
    <property type="match status" value="1"/>
</dbReference>